<reference evidence="1 2" key="1">
    <citation type="submission" date="2020-11" db="EMBL/GenBank/DDBJ databases">
        <title>Pseudonocardia abyssalis sp. nov. and Pseudonocardia oceani sp. nov., description and phylogenomic analysis of two novel actinomycetes isolated from the deep Southern Ocean.</title>
        <authorList>
            <person name="Parra J."/>
        </authorList>
    </citation>
    <scope>NUCLEOTIDE SEQUENCE [LARGE SCALE GENOMIC DNA]</scope>
    <source>
        <strain evidence="1 2">KRD-168</strain>
    </source>
</reference>
<sequence>MSDGDTAFATVEVDGGRVLWSVDLRTGSAFELGTFGYDVTDLAVQLDR</sequence>
<comment type="caution">
    <text evidence="1">The sequence shown here is derived from an EMBL/GenBank/DDBJ whole genome shotgun (WGS) entry which is preliminary data.</text>
</comment>
<keyword evidence="2" id="KW-1185">Reference proteome</keyword>
<dbReference type="Proteomes" id="UP000694287">
    <property type="component" value="Unassembled WGS sequence"/>
</dbReference>
<dbReference type="RefSeq" id="WP_218604007.1">
    <property type="nucleotide sequence ID" value="NZ_JADQDJ010000180.1"/>
</dbReference>
<accession>A0ABS6UWC9</accession>
<protein>
    <submittedName>
        <fullName evidence="1">Uncharacterized protein</fullName>
    </submittedName>
</protein>
<gene>
    <name evidence="1" type="ORF">I4I81_20245</name>
</gene>
<evidence type="ECO:0000313" key="1">
    <source>
        <dbReference type="EMBL" id="MBW0136582.1"/>
    </source>
</evidence>
<evidence type="ECO:0000313" key="2">
    <source>
        <dbReference type="Proteomes" id="UP000694287"/>
    </source>
</evidence>
<name>A0ABS6UWC9_9PSEU</name>
<dbReference type="EMBL" id="JADQDK010000001">
    <property type="protein sequence ID" value="MBW0136582.1"/>
    <property type="molecule type" value="Genomic_DNA"/>
</dbReference>
<organism evidence="1 2">
    <name type="scientific">Pseudonocardia abyssalis</name>
    <dbReference type="NCBI Taxonomy" id="2792008"/>
    <lineage>
        <taxon>Bacteria</taxon>
        <taxon>Bacillati</taxon>
        <taxon>Actinomycetota</taxon>
        <taxon>Actinomycetes</taxon>
        <taxon>Pseudonocardiales</taxon>
        <taxon>Pseudonocardiaceae</taxon>
        <taxon>Pseudonocardia</taxon>
    </lineage>
</organism>
<proteinExistence type="predicted"/>